<dbReference type="InterPro" id="IPR036291">
    <property type="entry name" value="NAD(P)-bd_dom_sf"/>
</dbReference>
<dbReference type="Gene3D" id="3.40.50.720">
    <property type="entry name" value="NAD(P)-binding Rossmann-like Domain"/>
    <property type="match status" value="1"/>
</dbReference>
<gene>
    <name evidence="4" type="ORF">NKR19_g5231</name>
</gene>
<sequence>MWSSGSSSLSKVLLTGGSGFIASHVLDQLLYHGFTVVVTVRSQEKGQRILDSYLSPSKINVSYVVVDDITKEGAFDAAVQSDPPFDYVVHTASPYHLNPQDPVKDFLDPAIKGTTGILHSIKAHAPTVKRVVFTSSSAAILNPKDHAEVYDETFWAPITWEEALQPNTAYKASKIYAERAAWKFVETERPNFDLATINNTYTFGPLQRHLSSLDAMNASNHRIRDMLQGKMRNRLQPTAPVFTFVDVRDVALAHVRALMVDKAGGQRFYVVGEHFSNKRIAEIVSVAYPELADRLPPKDAEDDLPERVYQFNNARSREVLGLEYTSLEKSVKDTVKSIFDSGLLEPELAN</sequence>
<name>A0AA38VTK9_9PEZI</name>
<accession>A0AA38VTK9</accession>
<protein>
    <submittedName>
        <fullName evidence="4">NAD(P)-binding protein</fullName>
    </submittedName>
</protein>
<comment type="caution">
    <text evidence="4">The sequence shown here is derived from an EMBL/GenBank/DDBJ whole genome shotgun (WGS) entry which is preliminary data.</text>
</comment>
<proteinExistence type="inferred from homology"/>
<comment type="similarity">
    <text evidence="2">Belongs to the NAD(P)-dependent epimerase/dehydratase family. Dihydroflavonol-4-reductase subfamily.</text>
</comment>
<dbReference type="AlphaFoldDB" id="A0AA38VTK9"/>
<keyword evidence="1" id="KW-0560">Oxidoreductase</keyword>
<dbReference type="EMBL" id="JANBVN010000070">
    <property type="protein sequence ID" value="KAJ9150556.1"/>
    <property type="molecule type" value="Genomic_DNA"/>
</dbReference>
<dbReference type="InterPro" id="IPR050425">
    <property type="entry name" value="NAD(P)_dehydrat-like"/>
</dbReference>
<reference evidence="4" key="1">
    <citation type="submission" date="2022-07" db="EMBL/GenBank/DDBJ databases">
        <title>Fungi with potential for degradation of polypropylene.</title>
        <authorList>
            <person name="Gostincar C."/>
        </authorList>
    </citation>
    <scope>NUCLEOTIDE SEQUENCE</scope>
    <source>
        <strain evidence="4">EXF-13287</strain>
    </source>
</reference>
<keyword evidence="5" id="KW-1185">Reference proteome</keyword>
<feature type="domain" description="NAD-dependent epimerase/dehydratase" evidence="3">
    <location>
        <begin position="12"/>
        <end position="272"/>
    </location>
</feature>
<evidence type="ECO:0000256" key="1">
    <source>
        <dbReference type="ARBA" id="ARBA00023002"/>
    </source>
</evidence>
<dbReference type="GO" id="GO:0016616">
    <property type="term" value="F:oxidoreductase activity, acting on the CH-OH group of donors, NAD or NADP as acceptor"/>
    <property type="evidence" value="ECO:0007669"/>
    <property type="project" value="TreeGrafter"/>
</dbReference>
<evidence type="ECO:0000313" key="5">
    <source>
        <dbReference type="Proteomes" id="UP001174691"/>
    </source>
</evidence>
<organism evidence="4 5">
    <name type="scientific">Coniochaeta hoffmannii</name>
    <dbReference type="NCBI Taxonomy" id="91930"/>
    <lineage>
        <taxon>Eukaryota</taxon>
        <taxon>Fungi</taxon>
        <taxon>Dikarya</taxon>
        <taxon>Ascomycota</taxon>
        <taxon>Pezizomycotina</taxon>
        <taxon>Sordariomycetes</taxon>
        <taxon>Sordariomycetidae</taxon>
        <taxon>Coniochaetales</taxon>
        <taxon>Coniochaetaceae</taxon>
        <taxon>Coniochaeta</taxon>
    </lineage>
</organism>
<dbReference type="Pfam" id="PF01370">
    <property type="entry name" value="Epimerase"/>
    <property type="match status" value="1"/>
</dbReference>
<dbReference type="CDD" id="cd05227">
    <property type="entry name" value="AR_SDR_e"/>
    <property type="match status" value="1"/>
</dbReference>
<dbReference type="Proteomes" id="UP001174691">
    <property type="component" value="Unassembled WGS sequence"/>
</dbReference>
<dbReference type="FunFam" id="3.40.50.720:FF:000191">
    <property type="entry name" value="Methylglyoxal reductase (NADPH-dependent)"/>
    <property type="match status" value="1"/>
</dbReference>
<evidence type="ECO:0000256" key="2">
    <source>
        <dbReference type="ARBA" id="ARBA00023445"/>
    </source>
</evidence>
<dbReference type="InterPro" id="IPR001509">
    <property type="entry name" value="Epimerase_deHydtase"/>
</dbReference>
<evidence type="ECO:0000313" key="4">
    <source>
        <dbReference type="EMBL" id="KAJ9150556.1"/>
    </source>
</evidence>
<dbReference type="PANTHER" id="PTHR10366:SF564">
    <property type="entry name" value="STEROL-4-ALPHA-CARBOXYLATE 3-DEHYDROGENASE, DECARBOXYLATING"/>
    <property type="match status" value="1"/>
</dbReference>
<evidence type="ECO:0000259" key="3">
    <source>
        <dbReference type="Pfam" id="PF01370"/>
    </source>
</evidence>
<dbReference type="PANTHER" id="PTHR10366">
    <property type="entry name" value="NAD DEPENDENT EPIMERASE/DEHYDRATASE"/>
    <property type="match status" value="1"/>
</dbReference>
<dbReference type="SUPFAM" id="SSF51735">
    <property type="entry name" value="NAD(P)-binding Rossmann-fold domains"/>
    <property type="match status" value="1"/>
</dbReference>